<gene>
    <name evidence="1" type="ORF">CAK95_17710</name>
</gene>
<dbReference type="InterPro" id="IPR027417">
    <property type="entry name" value="P-loop_NTPase"/>
</dbReference>
<sequence>MKRLLLHVGYPKSASTSLQNGLFLGLHKAGAINFLGRAFESDFYGEKQSKGLYKIWFDHVLASGPYQANPIGELSKCLPNVLSEGLFMMNERRHERIIGPAVLHKYFTPHADKVGVLIVIRKQQDLIPSYYVQNYRRFENVFSDFLTRHKSEDWKGETKIFNFHEVAKAYAAVFGKDDVHIVFFEDFVRNRSRFSEQLGCAMGVDPAVVQSHLGDGHLNEAPKKANAVMVRKPSKFSGRLTKISEKLGLGLADFFQVPLPPIADKERAFIQESFRDSNLRLAEDFALDKQTMQSHGYF</sequence>
<dbReference type="KEGG" id="psin:CAK95_17710"/>
<reference evidence="1 2" key="1">
    <citation type="submission" date="2017-05" db="EMBL/GenBank/DDBJ databases">
        <title>Full genome sequence of Pseudorhodoplanes sinuspersici.</title>
        <authorList>
            <person name="Dastgheib S.M.M."/>
            <person name="Shavandi M."/>
            <person name="Tirandaz H."/>
        </authorList>
    </citation>
    <scope>NUCLEOTIDE SEQUENCE [LARGE SCALE GENOMIC DNA]</scope>
    <source>
        <strain evidence="1 2">RIPI110</strain>
    </source>
</reference>
<dbReference type="SUPFAM" id="SSF52540">
    <property type="entry name" value="P-loop containing nucleoside triphosphate hydrolases"/>
    <property type="match status" value="1"/>
</dbReference>
<dbReference type="OrthoDB" id="7540582at2"/>
<dbReference type="Proteomes" id="UP000194137">
    <property type="component" value="Chromosome"/>
</dbReference>
<dbReference type="GO" id="GO:0008146">
    <property type="term" value="F:sulfotransferase activity"/>
    <property type="evidence" value="ECO:0007669"/>
    <property type="project" value="InterPro"/>
</dbReference>
<proteinExistence type="predicted"/>
<dbReference type="EMBL" id="CP021112">
    <property type="protein sequence ID" value="ARQ00715.1"/>
    <property type="molecule type" value="Genomic_DNA"/>
</dbReference>
<dbReference type="InterPro" id="IPR000863">
    <property type="entry name" value="Sulfotransferase_dom"/>
</dbReference>
<evidence type="ECO:0000313" key="1">
    <source>
        <dbReference type="EMBL" id="ARQ00715.1"/>
    </source>
</evidence>
<dbReference type="Pfam" id="PF00685">
    <property type="entry name" value="Sulfotransfer_1"/>
    <property type="match status" value="1"/>
</dbReference>
<accession>A0A1W6ZVD2</accession>
<organism evidence="1 2">
    <name type="scientific">Pseudorhodoplanes sinuspersici</name>
    <dbReference type="NCBI Taxonomy" id="1235591"/>
    <lineage>
        <taxon>Bacteria</taxon>
        <taxon>Pseudomonadati</taxon>
        <taxon>Pseudomonadota</taxon>
        <taxon>Alphaproteobacteria</taxon>
        <taxon>Hyphomicrobiales</taxon>
        <taxon>Pseudorhodoplanes</taxon>
    </lineage>
</organism>
<dbReference type="RefSeq" id="WP_086089110.1">
    <property type="nucleotide sequence ID" value="NZ_CP021112.1"/>
</dbReference>
<dbReference type="Gene3D" id="3.40.50.300">
    <property type="entry name" value="P-loop containing nucleotide triphosphate hydrolases"/>
    <property type="match status" value="1"/>
</dbReference>
<evidence type="ECO:0000313" key="2">
    <source>
        <dbReference type="Proteomes" id="UP000194137"/>
    </source>
</evidence>
<protein>
    <submittedName>
        <fullName evidence="1">Uncharacterized protein</fullName>
    </submittedName>
</protein>
<name>A0A1W6ZVD2_9HYPH</name>
<dbReference type="AlphaFoldDB" id="A0A1W6ZVD2"/>
<keyword evidence="2" id="KW-1185">Reference proteome</keyword>